<dbReference type="Proteomes" id="UP001607302">
    <property type="component" value="Unassembled WGS sequence"/>
</dbReference>
<dbReference type="AlphaFoldDB" id="A0ABD2B2R5"/>
<organism evidence="2 3">
    <name type="scientific">Vespula squamosa</name>
    <name type="common">Southern yellow jacket</name>
    <name type="synonym">Wasp</name>
    <dbReference type="NCBI Taxonomy" id="30214"/>
    <lineage>
        <taxon>Eukaryota</taxon>
        <taxon>Metazoa</taxon>
        <taxon>Ecdysozoa</taxon>
        <taxon>Arthropoda</taxon>
        <taxon>Hexapoda</taxon>
        <taxon>Insecta</taxon>
        <taxon>Pterygota</taxon>
        <taxon>Neoptera</taxon>
        <taxon>Endopterygota</taxon>
        <taxon>Hymenoptera</taxon>
        <taxon>Apocrita</taxon>
        <taxon>Aculeata</taxon>
        <taxon>Vespoidea</taxon>
        <taxon>Vespidae</taxon>
        <taxon>Vespinae</taxon>
        <taxon>Vespula</taxon>
    </lineage>
</organism>
<evidence type="ECO:0000313" key="2">
    <source>
        <dbReference type="EMBL" id="KAL2727027.1"/>
    </source>
</evidence>
<evidence type="ECO:0000256" key="1">
    <source>
        <dbReference type="SAM" id="MobiDB-lite"/>
    </source>
</evidence>
<protein>
    <submittedName>
        <fullName evidence="2">Uncharacterized protein</fullName>
    </submittedName>
</protein>
<keyword evidence="3" id="KW-1185">Reference proteome</keyword>
<accession>A0ABD2B2R5</accession>
<gene>
    <name evidence="2" type="ORF">V1478_007305</name>
</gene>
<sequence length="74" mass="8867">MFVDQPTNHVNLFQSELNGIVILGWTGRVRRPKLKQINEKNITRRRRSKKEKERQQIEEDAQLCLHQSVERKLT</sequence>
<comment type="caution">
    <text evidence="2">The sequence shown here is derived from an EMBL/GenBank/DDBJ whole genome shotgun (WGS) entry which is preliminary data.</text>
</comment>
<feature type="region of interest" description="Disordered" evidence="1">
    <location>
        <begin position="36"/>
        <end position="57"/>
    </location>
</feature>
<reference evidence="2 3" key="1">
    <citation type="journal article" date="2024" name="Ann. Entomol. Soc. Am.">
        <title>Genomic analyses of the southern and eastern yellowjacket wasps (Hymenoptera: Vespidae) reveal evolutionary signatures of social life.</title>
        <authorList>
            <person name="Catto M.A."/>
            <person name="Caine P.B."/>
            <person name="Orr S.E."/>
            <person name="Hunt B.G."/>
            <person name="Goodisman M.A.D."/>
        </authorList>
    </citation>
    <scope>NUCLEOTIDE SEQUENCE [LARGE SCALE GENOMIC DNA]</scope>
    <source>
        <strain evidence="2">233</strain>
        <tissue evidence="2">Head and thorax</tissue>
    </source>
</reference>
<dbReference type="EMBL" id="JAUDFV010000133">
    <property type="protein sequence ID" value="KAL2727027.1"/>
    <property type="molecule type" value="Genomic_DNA"/>
</dbReference>
<proteinExistence type="predicted"/>
<name>A0ABD2B2R5_VESSQ</name>
<evidence type="ECO:0000313" key="3">
    <source>
        <dbReference type="Proteomes" id="UP001607302"/>
    </source>
</evidence>